<dbReference type="Gene3D" id="4.10.1000.10">
    <property type="entry name" value="Zinc finger, CCCH-type"/>
    <property type="match status" value="2"/>
</dbReference>
<evidence type="ECO:0000313" key="8">
    <source>
        <dbReference type="EMBL" id="KAF8395710.1"/>
    </source>
</evidence>
<evidence type="ECO:0000256" key="2">
    <source>
        <dbReference type="ARBA" id="ARBA00022737"/>
    </source>
</evidence>
<evidence type="ECO:0000256" key="4">
    <source>
        <dbReference type="ARBA" id="ARBA00022833"/>
    </source>
</evidence>
<evidence type="ECO:0000259" key="7">
    <source>
        <dbReference type="PROSITE" id="PS50103"/>
    </source>
</evidence>
<name>A0A834YXR7_TETSI</name>
<dbReference type="InterPro" id="IPR045877">
    <property type="entry name" value="ZFP36-like"/>
</dbReference>
<keyword evidence="2" id="KW-0677">Repeat</keyword>
<dbReference type="SUPFAM" id="SSF90229">
    <property type="entry name" value="CCCH zinc finger"/>
    <property type="match status" value="2"/>
</dbReference>
<evidence type="ECO:0000313" key="9">
    <source>
        <dbReference type="Proteomes" id="UP000655225"/>
    </source>
</evidence>
<reference evidence="8 9" key="1">
    <citation type="submission" date="2020-04" db="EMBL/GenBank/DDBJ databases">
        <title>Plant Genome Project.</title>
        <authorList>
            <person name="Zhang R.-G."/>
        </authorList>
    </citation>
    <scope>NUCLEOTIDE SEQUENCE [LARGE SCALE GENOMIC DNA]</scope>
    <source>
        <strain evidence="8">YNK0</strain>
        <tissue evidence="8">Leaf</tissue>
    </source>
</reference>
<keyword evidence="1 5" id="KW-0479">Metal-binding</keyword>
<keyword evidence="3 5" id="KW-0863">Zinc-finger</keyword>
<dbReference type="PANTHER" id="PTHR12547">
    <property type="entry name" value="CCCH ZINC FINGER/TIS11-RELATED"/>
    <property type="match status" value="1"/>
</dbReference>
<dbReference type="FunFam" id="4.10.1000.10:FF:000003">
    <property type="entry name" value="Zinc finger CCCH domain-containing protein"/>
    <property type="match status" value="1"/>
</dbReference>
<dbReference type="GO" id="GO:0003729">
    <property type="term" value="F:mRNA binding"/>
    <property type="evidence" value="ECO:0007669"/>
    <property type="project" value="InterPro"/>
</dbReference>
<feature type="domain" description="C3H1-type" evidence="7">
    <location>
        <begin position="76"/>
        <end position="104"/>
    </location>
</feature>
<dbReference type="InterPro" id="IPR036855">
    <property type="entry name" value="Znf_CCCH_sf"/>
</dbReference>
<feature type="zinc finger region" description="C3H1-type" evidence="5">
    <location>
        <begin position="76"/>
        <end position="104"/>
    </location>
</feature>
<organism evidence="8 9">
    <name type="scientific">Tetracentron sinense</name>
    <name type="common">Spur-leaf</name>
    <dbReference type="NCBI Taxonomy" id="13715"/>
    <lineage>
        <taxon>Eukaryota</taxon>
        <taxon>Viridiplantae</taxon>
        <taxon>Streptophyta</taxon>
        <taxon>Embryophyta</taxon>
        <taxon>Tracheophyta</taxon>
        <taxon>Spermatophyta</taxon>
        <taxon>Magnoliopsida</taxon>
        <taxon>Trochodendrales</taxon>
        <taxon>Trochodendraceae</taxon>
        <taxon>Tetracentron</taxon>
    </lineage>
</organism>
<dbReference type="EMBL" id="JABCRI010000013">
    <property type="protein sequence ID" value="KAF8395710.1"/>
    <property type="molecule type" value="Genomic_DNA"/>
</dbReference>
<dbReference type="PROSITE" id="PS50103">
    <property type="entry name" value="ZF_C3H1"/>
    <property type="match status" value="2"/>
</dbReference>
<dbReference type="Proteomes" id="UP000655225">
    <property type="component" value="Unassembled WGS sequence"/>
</dbReference>
<dbReference type="PANTHER" id="PTHR12547:SF184">
    <property type="entry name" value="CCCH-TYPE ZN-FINGER PROTEIN"/>
    <property type="match status" value="1"/>
</dbReference>
<evidence type="ECO:0000256" key="1">
    <source>
        <dbReference type="ARBA" id="ARBA00022723"/>
    </source>
</evidence>
<feature type="region of interest" description="Disordered" evidence="6">
    <location>
        <begin position="170"/>
        <end position="256"/>
    </location>
</feature>
<protein>
    <recommendedName>
        <fullName evidence="7">C3H1-type domain-containing protein</fullName>
    </recommendedName>
</protein>
<evidence type="ECO:0000256" key="6">
    <source>
        <dbReference type="SAM" id="MobiDB-lite"/>
    </source>
</evidence>
<evidence type="ECO:0000256" key="3">
    <source>
        <dbReference type="ARBA" id="ARBA00022771"/>
    </source>
</evidence>
<keyword evidence="9" id="KW-1185">Reference proteome</keyword>
<gene>
    <name evidence="8" type="ORF">HHK36_019660</name>
</gene>
<dbReference type="GO" id="GO:0008270">
    <property type="term" value="F:zinc ion binding"/>
    <property type="evidence" value="ECO:0007669"/>
    <property type="project" value="UniProtKB-KW"/>
</dbReference>
<proteinExistence type="predicted"/>
<dbReference type="SMART" id="SM00356">
    <property type="entry name" value="ZnF_C3H1"/>
    <property type="match status" value="2"/>
</dbReference>
<feature type="compositionally biased region" description="Low complexity" evidence="6">
    <location>
        <begin position="198"/>
        <end position="208"/>
    </location>
</feature>
<evidence type="ECO:0000256" key="5">
    <source>
        <dbReference type="PROSITE-ProRule" id="PRU00723"/>
    </source>
</evidence>
<sequence>MEPHPKRSRNGNSEFGLNASVPEQQEWGFFQQSNGGGDLECRRFNTPEGWSFGSTCRFRHVSADGRDMGPQGLSSGGKPKPCMKFFSTSGCLFGESCHFLHYVPGGLSSLGLSPVVSLSVASAAASQRKPMAPVVDPSATVNGYKTKLCNRFNTPDGCRFGEKCHFAHGESDLRAPNNQSRGNVRREPMEGPRGSGPPGFSSEGSGFPNPTTDGNFLNFNSPGYGGANPANPSKVPVTDGSAGYRAGPIGENVQVY</sequence>
<dbReference type="OMA" id="RPKPCMK"/>
<dbReference type="InterPro" id="IPR000571">
    <property type="entry name" value="Znf_CCCH"/>
</dbReference>
<keyword evidence="4 5" id="KW-0862">Zinc</keyword>
<dbReference type="GO" id="GO:0010468">
    <property type="term" value="P:regulation of gene expression"/>
    <property type="evidence" value="ECO:0007669"/>
    <property type="project" value="UniProtKB-ARBA"/>
</dbReference>
<dbReference type="GO" id="GO:0051252">
    <property type="term" value="P:regulation of RNA metabolic process"/>
    <property type="evidence" value="ECO:0007669"/>
    <property type="project" value="UniProtKB-ARBA"/>
</dbReference>
<dbReference type="AlphaFoldDB" id="A0A834YXR7"/>
<dbReference type="OrthoDB" id="410307at2759"/>
<feature type="zinc finger region" description="C3H1-type" evidence="5">
    <location>
        <begin position="143"/>
        <end position="171"/>
    </location>
</feature>
<feature type="compositionally biased region" description="Polar residues" evidence="6">
    <location>
        <begin position="209"/>
        <end position="221"/>
    </location>
</feature>
<comment type="caution">
    <text evidence="8">The sequence shown here is derived from an EMBL/GenBank/DDBJ whole genome shotgun (WGS) entry which is preliminary data.</text>
</comment>
<dbReference type="Pfam" id="PF00642">
    <property type="entry name" value="zf-CCCH"/>
    <property type="match status" value="1"/>
</dbReference>
<feature type="domain" description="C3H1-type" evidence="7">
    <location>
        <begin position="143"/>
        <end position="171"/>
    </location>
</feature>
<accession>A0A834YXR7</accession>